<protein>
    <recommendedName>
        <fullName evidence="4">Cora-like Mg2+ transporter protein-domain-containing protein</fullName>
    </recommendedName>
</protein>
<dbReference type="EMBL" id="ML977313">
    <property type="protein sequence ID" value="KAF2120986.1"/>
    <property type="molecule type" value="Genomic_DNA"/>
</dbReference>
<feature type="transmembrane region" description="Helical" evidence="1">
    <location>
        <begin position="499"/>
        <end position="517"/>
    </location>
</feature>
<keyword evidence="3" id="KW-1185">Reference proteome</keyword>
<keyword evidence="1" id="KW-1133">Transmembrane helix</keyword>
<evidence type="ECO:0000256" key="1">
    <source>
        <dbReference type="SAM" id="Phobius"/>
    </source>
</evidence>
<reference evidence="2" key="1">
    <citation type="journal article" date="2020" name="Stud. Mycol.">
        <title>101 Dothideomycetes genomes: a test case for predicting lifestyles and emergence of pathogens.</title>
        <authorList>
            <person name="Haridas S."/>
            <person name="Albert R."/>
            <person name="Binder M."/>
            <person name="Bloem J."/>
            <person name="Labutti K."/>
            <person name="Salamov A."/>
            <person name="Andreopoulos B."/>
            <person name="Baker S."/>
            <person name="Barry K."/>
            <person name="Bills G."/>
            <person name="Bluhm B."/>
            <person name="Cannon C."/>
            <person name="Castanera R."/>
            <person name="Culley D."/>
            <person name="Daum C."/>
            <person name="Ezra D."/>
            <person name="Gonzalez J."/>
            <person name="Henrissat B."/>
            <person name="Kuo A."/>
            <person name="Liang C."/>
            <person name="Lipzen A."/>
            <person name="Lutzoni F."/>
            <person name="Magnuson J."/>
            <person name="Mondo S."/>
            <person name="Nolan M."/>
            <person name="Ohm R."/>
            <person name="Pangilinan J."/>
            <person name="Park H.-J."/>
            <person name="Ramirez L."/>
            <person name="Alfaro M."/>
            <person name="Sun H."/>
            <person name="Tritt A."/>
            <person name="Yoshinaga Y."/>
            <person name="Zwiers L.-H."/>
            <person name="Turgeon B."/>
            <person name="Goodwin S."/>
            <person name="Spatafora J."/>
            <person name="Crous P."/>
            <person name="Grigoriev I."/>
        </authorList>
    </citation>
    <scope>NUCLEOTIDE SEQUENCE</scope>
    <source>
        <strain evidence="2">CBS 627.86</strain>
    </source>
</reference>
<name>A0A6A5ZP36_9PLEO</name>
<accession>A0A6A5ZP36</accession>
<gene>
    <name evidence="2" type="ORF">BDV96DRAFT_595374</name>
</gene>
<dbReference type="Proteomes" id="UP000799770">
    <property type="component" value="Unassembled WGS sequence"/>
</dbReference>
<dbReference type="OrthoDB" id="5428055at2759"/>
<keyword evidence="1" id="KW-0812">Transmembrane</keyword>
<dbReference type="AlphaFoldDB" id="A0A6A5ZP36"/>
<evidence type="ECO:0000313" key="3">
    <source>
        <dbReference type="Proteomes" id="UP000799770"/>
    </source>
</evidence>
<evidence type="ECO:0000313" key="2">
    <source>
        <dbReference type="EMBL" id="KAF2120986.1"/>
    </source>
</evidence>
<sequence length="533" mass="62189">MEFRQSYHELNQLRHPFETFQKREESKHLAEDKARLFTSQQVSTAEIIAEFLDFRKDSLDEGVPRRFQTLRDYLSEASAQARPPGRFVEDDIKDTCKDNEIALLDERQQHLRCPKESGNNCSQCMVFSESVKIPQLYERLKEPRQKYKAEKRIQFIPNLTSAGALALVATVSRSSVIPLRTFLQRYLRRQHRFSILRESWGFNLEFHIPYYTIRAGHSLDDPRKLRGKSLRRNEELPLRAWSRDRKAIHFYEAQTSSLSLGPDETFWTELFLVDTYFGSEEGLYQYFEDCEYGEGFDPPLGGVGTMSNPCYDPREYFLLKLDRRILQATIEYTALVDAFDERMEDYDKATSVLSTDTRDKKHTVTLSDVIAKIQLFASCIDSLIDAWESFWATRQRYFTTFGKAEWQRPIENINETIMELARLRKLLLTKRDRFETKLRNLSTVSSLVEATEAKEQTRIANIVGEKIGTLTEMTVYVAFPLLFSTAVFGMNFMKPSYPWAWFIAVLAGISSLNYLLASHRSPVRRWLRNLLAD</sequence>
<organism evidence="2 3">
    <name type="scientific">Lophiotrema nucula</name>
    <dbReference type="NCBI Taxonomy" id="690887"/>
    <lineage>
        <taxon>Eukaryota</taxon>
        <taxon>Fungi</taxon>
        <taxon>Dikarya</taxon>
        <taxon>Ascomycota</taxon>
        <taxon>Pezizomycotina</taxon>
        <taxon>Dothideomycetes</taxon>
        <taxon>Pleosporomycetidae</taxon>
        <taxon>Pleosporales</taxon>
        <taxon>Lophiotremataceae</taxon>
        <taxon>Lophiotrema</taxon>
    </lineage>
</organism>
<proteinExistence type="predicted"/>
<keyword evidence="1" id="KW-0472">Membrane</keyword>
<evidence type="ECO:0008006" key="4">
    <source>
        <dbReference type="Google" id="ProtNLM"/>
    </source>
</evidence>